<evidence type="ECO:0000313" key="2">
    <source>
        <dbReference type="Proteomes" id="UP001152798"/>
    </source>
</evidence>
<dbReference type="EMBL" id="OV725080">
    <property type="protein sequence ID" value="CAH1400009.1"/>
    <property type="molecule type" value="Genomic_DNA"/>
</dbReference>
<accession>A0A9P0HDS7</accession>
<keyword evidence="2" id="KW-1185">Reference proteome</keyword>
<organism evidence="1 2">
    <name type="scientific">Nezara viridula</name>
    <name type="common">Southern green stink bug</name>
    <name type="synonym">Cimex viridulus</name>
    <dbReference type="NCBI Taxonomy" id="85310"/>
    <lineage>
        <taxon>Eukaryota</taxon>
        <taxon>Metazoa</taxon>
        <taxon>Ecdysozoa</taxon>
        <taxon>Arthropoda</taxon>
        <taxon>Hexapoda</taxon>
        <taxon>Insecta</taxon>
        <taxon>Pterygota</taxon>
        <taxon>Neoptera</taxon>
        <taxon>Paraneoptera</taxon>
        <taxon>Hemiptera</taxon>
        <taxon>Heteroptera</taxon>
        <taxon>Panheteroptera</taxon>
        <taxon>Pentatomomorpha</taxon>
        <taxon>Pentatomoidea</taxon>
        <taxon>Pentatomidae</taxon>
        <taxon>Pentatominae</taxon>
        <taxon>Nezara</taxon>
    </lineage>
</organism>
<reference evidence="1" key="1">
    <citation type="submission" date="2022-01" db="EMBL/GenBank/DDBJ databases">
        <authorList>
            <person name="King R."/>
        </authorList>
    </citation>
    <scope>NUCLEOTIDE SEQUENCE</scope>
</reference>
<dbReference type="OrthoDB" id="5984008at2759"/>
<name>A0A9P0HDS7_NEZVI</name>
<protein>
    <submittedName>
        <fullName evidence="1">Uncharacterized protein</fullName>
    </submittedName>
</protein>
<sequence length="97" mass="11344">MTVRYNPTRVNPEEERRLRLSFSLAQKKEEYFFCVGVHFDTSSDRLLNEISTAIKVYAHGVEDFVSDYNNREYSLNTQLSCEGVGDSRWSTGDKFYK</sequence>
<gene>
    <name evidence="1" type="ORF">NEZAVI_LOCUS9325</name>
</gene>
<dbReference type="Proteomes" id="UP001152798">
    <property type="component" value="Chromosome 4"/>
</dbReference>
<proteinExistence type="predicted"/>
<dbReference type="AlphaFoldDB" id="A0A9P0HDS7"/>
<evidence type="ECO:0000313" key="1">
    <source>
        <dbReference type="EMBL" id="CAH1400009.1"/>
    </source>
</evidence>